<feature type="domain" description="Phytochrome chromophore attachment site" evidence="8">
    <location>
        <begin position="609"/>
        <end position="748"/>
    </location>
</feature>
<dbReference type="InterPro" id="IPR003018">
    <property type="entry name" value="GAF"/>
</dbReference>
<dbReference type="InterPro" id="IPR004358">
    <property type="entry name" value="Sig_transdc_His_kin-like_C"/>
</dbReference>
<evidence type="ECO:0000256" key="7">
    <source>
        <dbReference type="SAM" id="Coils"/>
    </source>
</evidence>
<dbReference type="CDD" id="cd00082">
    <property type="entry name" value="HisKA"/>
    <property type="match status" value="1"/>
</dbReference>
<dbReference type="InterPro" id="IPR016132">
    <property type="entry name" value="Phyto_chromo_attachment"/>
</dbReference>
<dbReference type="InterPro" id="IPR003594">
    <property type="entry name" value="HATPase_dom"/>
</dbReference>
<dbReference type="STRING" id="240292.Ava_0521"/>
<evidence type="ECO:0000313" key="11">
    <source>
        <dbReference type="Proteomes" id="UP000002533"/>
    </source>
</evidence>
<dbReference type="PROSITE" id="PS50046">
    <property type="entry name" value="PHYTOCHROME_2"/>
    <property type="match status" value="4"/>
</dbReference>
<dbReference type="Pfam" id="PF02518">
    <property type="entry name" value="HATPase_c"/>
    <property type="match status" value="1"/>
</dbReference>
<dbReference type="HOGENOM" id="CLU_000445_50_0_3"/>
<reference evidence="11" key="1">
    <citation type="journal article" date="2014" name="Stand. Genomic Sci.">
        <title>Complete genome sequence of Anabaena variabilis ATCC 29413.</title>
        <authorList>
            <person name="Thiel T."/>
            <person name="Pratte B.S."/>
            <person name="Zhong J."/>
            <person name="Goodwin L."/>
            <person name="Copeland A."/>
            <person name="Lucas S."/>
            <person name="Han C."/>
            <person name="Pitluck S."/>
            <person name="Land M.L."/>
            <person name="Kyrpides N.C."/>
            <person name="Woyke T."/>
        </authorList>
    </citation>
    <scope>NUCLEOTIDE SEQUENCE [LARGE SCALE GENOMIC DNA]</scope>
    <source>
        <strain evidence="11">ATCC 29413 / PCC 7937</strain>
    </source>
</reference>
<dbReference type="SMART" id="SM00065">
    <property type="entry name" value="GAF"/>
    <property type="match status" value="4"/>
</dbReference>
<dbReference type="eggNOG" id="COG2203">
    <property type="taxonomic scope" value="Bacteria"/>
</dbReference>
<evidence type="ECO:0000256" key="4">
    <source>
        <dbReference type="ARBA" id="ARBA00022553"/>
    </source>
</evidence>
<evidence type="ECO:0000256" key="3">
    <source>
        <dbReference type="ARBA" id="ARBA00012438"/>
    </source>
</evidence>
<keyword evidence="10" id="KW-0808">Transferase</keyword>
<protein>
    <recommendedName>
        <fullName evidence="3">histidine kinase</fullName>
        <ecNumber evidence="3">2.7.13.3</ecNumber>
    </recommendedName>
</protein>
<dbReference type="SMART" id="SM00387">
    <property type="entry name" value="HATPase_c"/>
    <property type="match status" value="1"/>
</dbReference>
<feature type="coiled-coil region" evidence="7">
    <location>
        <begin position="200"/>
        <end position="227"/>
    </location>
</feature>
<dbReference type="SUPFAM" id="SSF55874">
    <property type="entry name" value="ATPase domain of HSP90 chaperone/DNA topoisomerase II/histidine kinase"/>
    <property type="match status" value="1"/>
</dbReference>
<comment type="similarity">
    <text evidence="2">In the N-terminal section; belongs to the phytochrome family.</text>
</comment>
<dbReference type="AlphaFoldDB" id="Q3MFU1"/>
<dbReference type="KEGG" id="ava:Ava_0521"/>
<dbReference type="Gene3D" id="3.30.450.40">
    <property type="match status" value="4"/>
</dbReference>
<evidence type="ECO:0000256" key="1">
    <source>
        <dbReference type="ARBA" id="ARBA00000085"/>
    </source>
</evidence>
<dbReference type="InterPro" id="IPR036890">
    <property type="entry name" value="HATPase_C_sf"/>
</dbReference>
<feature type="domain" description="Histidine kinase" evidence="9">
    <location>
        <begin position="804"/>
        <end position="1062"/>
    </location>
</feature>
<sequence length="1072" mass="122207">MKLGVSFFSISMIRNSYEPPNPSDLPDCHNQLRLTAQYQKILVRILAKIRSSVNIESLCRTSCQDICGQLQIERLAIYRFNSDWSGSFINRFGFAEPPWDKLTAFGQDLVWQDSHLQETQGGRYRKNEPFATADIYDAGHSRCHIEVLEQFQIRAYAIAPIVVGAKLWGLLAAYQHSAPRQWHQNEVEFIAQAASYLGVAMQQEEIIKEAKQRTVELQDAIARQRALMEVVGNIRSSINTEIILNTACQELCKLLKLERAAVYRFNEDWSGEFVSQFGMVETQWHRISPFGKNLVWDDTYLQETKGGRYRHNETFAVNDIYEAGHTRCHIDILEQFKIYAYALAPIFIGKKLWGLIAAYQHTGPREWANYEVEFLGQVGAQLGVAIQQAENLAQSKQQADALQNAIARQRALTEVVGKIRSSLDINLILKTTCQEVCKMLRIERVGVYRFNPDWSGEFVSNFGMVEAQWDSINPFGQNLVWEDTHLQETKGGRYRNNENFAVNDIYQVGHSRCHLDILEQFKIRAYALTPIFVGRNLWGLLAAYQHSAPRQWDIVEVEFLGQVASQLGVALQSSQMMSQIQTRADELQKSAEQRRILFDLVVKIRESLDLEAILKNTVQEVRRSLQADRVGIFRFDSDQGFCSGEFIAEDVLPKFDSALAVKVQDYCFGDHYAPQYRQGQVQVISDVNSVGSKVPHLDVIEQFQVKAQIIVPLMEGDNLWGLLCIHQCTHPRHWEEDELEFVTQIAAQLSVALHQANLFQQSSLLGETRAEANQLAQTLKELRTAQMQIIHAEKMASLGQLVAGVAHEINNPINFIHGNLEHAHQYTQELLRYVKLYQHYHPNAAPEIQEFFQQAEIEFLFEDLPNLFQSMQVGTQRIQEIVTSLRSFSRLDEADFKTANIHECIDSTLMILQHRLKPSADSHAIHVTKDYDDLPLIECYPGQLNQVFMNLLSNAIDALEEREAKLSPEVIAAHPSEIRIYTSLLNQDWMSIRITDNGLGIDEQIIPRLFDPFFTTKMVGKGTGLGLSISYQIVTDKHKGKIYCQSELGKGTEFVVELPILQAKINPSITKV</sequence>
<gene>
    <name evidence="10" type="ordered locus">Ava_0521</name>
</gene>
<dbReference type="PANTHER" id="PTHR43065:SF50">
    <property type="entry name" value="HISTIDINE KINASE"/>
    <property type="match status" value="1"/>
</dbReference>
<dbReference type="SUPFAM" id="SSF47384">
    <property type="entry name" value="Homodimeric domain of signal transducing histidine kinase"/>
    <property type="match status" value="1"/>
</dbReference>
<dbReference type="SMART" id="SM00388">
    <property type="entry name" value="HisKA"/>
    <property type="match status" value="1"/>
</dbReference>
<name>Q3MFU1_TRIV2</name>
<feature type="domain" description="Phytochrome chromophore attachment site" evidence="8">
    <location>
        <begin position="239"/>
        <end position="381"/>
    </location>
</feature>
<evidence type="ECO:0000259" key="8">
    <source>
        <dbReference type="PROSITE" id="PS50046"/>
    </source>
</evidence>
<evidence type="ECO:0000256" key="5">
    <source>
        <dbReference type="ARBA" id="ARBA00022777"/>
    </source>
</evidence>
<keyword evidence="4" id="KW-0597">Phosphoprotein</keyword>
<dbReference type="GO" id="GO:0000155">
    <property type="term" value="F:phosphorelay sensor kinase activity"/>
    <property type="evidence" value="ECO:0007669"/>
    <property type="project" value="InterPro"/>
</dbReference>
<feature type="domain" description="Phytochrome chromophore attachment site" evidence="8">
    <location>
        <begin position="424"/>
        <end position="566"/>
    </location>
</feature>
<dbReference type="Proteomes" id="UP000002533">
    <property type="component" value="Chromosome"/>
</dbReference>
<dbReference type="EC" id="2.7.13.3" evidence="3"/>
<evidence type="ECO:0000256" key="6">
    <source>
        <dbReference type="ARBA" id="ARBA00023012"/>
    </source>
</evidence>
<dbReference type="PANTHER" id="PTHR43065">
    <property type="entry name" value="SENSOR HISTIDINE KINASE"/>
    <property type="match status" value="1"/>
</dbReference>
<dbReference type="EMBL" id="CP000117">
    <property type="protein sequence ID" value="ABA20145.1"/>
    <property type="molecule type" value="Genomic_DNA"/>
</dbReference>
<dbReference type="eggNOG" id="COG4191">
    <property type="taxonomic scope" value="Bacteria"/>
</dbReference>
<accession>Q3MFU1</accession>
<feature type="coiled-coil region" evidence="7">
    <location>
        <begin position="385"/>
        <end position="412"/>
    </location>
</feature>
<dbReference type="Gene3D" id="3.30.565.10">
    <property type="entry name" value="Histidine kinase-like ATPase, C-terminal domain"/>
    <property type="match status" value="1"/>
</dbReference>
<dbReference type="InterPro" id="IPR036097">
    <property type="entry name" value="HisK_dim/P_sf"/>
</dbReference>
<feature type="domain" description="Phytochrome chromophore attachment site" evidence="8">
    <location>
        <begin position="54"/>
        <end position="196"/>
    </location>
</feature>
<organism evidence="10 11">
    <name type="scientific">Trichormus variabilis (strain ATCC 29413 / PCC 7937)</name>
    <name type="common">Anabaena variabilis</name>
    <dbReference type="NCBI Taxonomy" id="240292"/>
    <lineage>
        <taxon>Bacteria</taxon>
        <taxon>Bacillati</taxon>
        <taxon>Cyanobacteriota</taxon>
        <taxon>Cyanophyceae</taxon>
        <taxon>Nostocales</taxon>
        <taxon>Nostocaceae</taxon>
        <taxon>Trichormus</taxon>
    </lineage>
</organism>
<dbReference type="PRINTS" id="PR00344">
    <property type="entry name" value="BCTRLSENSOR"/>
</dbReference>
<evidence type="ECO:0000256" key="2">
    <source>
        <dbReference type="ARBA" id="ARBA00006402"/>
    </source>
</evidence>
<keyword evidence="5 10" id="KW-0418">Kinase</keyword>
<dbReference type="SUPFAM" id="SSF55781">
    <property type="entry name" value="GAF domain-like"/>
    <property type="match status" value="4"/>
</dbReference>
<dbReference type="Gene3D" id="1.10.287.130">
    <property type="match status" value="1"/>
</dbReference>
<dbReference type="PROSITE" id="PS50109">
    <property type="entry name" value="HIS_KIN"/>
    <property type="match status" value="1"/>
</dbReference>
<evidence type="ECO:0000259" key="9">
    <source>
        <dbReference type="PROSITE" id="PS50109"/>
    </source>
</evidence>
<dbReference type="InterPro" id="IPR005467">
    <property type="entry name" value="His_kinase_dom"/>
</dbReference>
<dbReference type="Pfam" id="PF01590">
    <property type="entry name" value="GAF"/>
    <property type="match status" value="4"/>
</dbReference>
<dbReference type="InterPro" id="IPR029016">
    <property type="entry name" value="GAF-like_dom_sf"/>
</dbReference>
<dbReference type="InterPro" id="IPR003661">
    <property type="entry name" value="HisK_dim/P_dom"/>
</dbReference>
<keyword evidence="6" id="KW-0902">Two-component regulatory system</keyword>
<evidence type="ECO:0000313" key="10">
    <source>
        <dbReference type="EMBL" id="ABA20145.1"/>
    </source>
</evidence>
<proteinExistence type="inferred from homology"/>
<keyword evidence="7" id="KW-0175">Coiled coil</keyword>
<comment type="catalytic activity">
    <reaction evidence="1">
        <text>ATP + protein L-histidine = ADP + protein N-phospho-L-histidine.</text>
        <dbReference type="EC" id="2.7.13.3"/>
    </reaction>
</comment>